<dbReference type="EMBL" id="CADEAL010003391">
    <property type="protein sequence ID" value="CAB1444521.1"/>
    <property type="molecule type" value="Genomic_DNA"/>
</dbReference>
<protein>
    <submittedName>
        <fullName evidence="1">Uncharacterized protein</fullName>
    </submittedName>
</protein>
<dbReference type="Proteomes" id="UP001153269">
    <property type="component" value="Unassembled WGS sequence"/>
</dbReference>
<evidence type="ECO:0000313" key="1">
    <source>
        <dbReference type="EMBL" id="CAB1444521.1"/>
    </source>
</evidence>
<name>A0A9N7YU51_PLEPL</name>
<keyword evidence="2" id="KW-1185">Reference proteome</keyword>
<comment type="caution">
    <text evidence="1">The sequence shown here is derived from an EMBL/GenBank/DDBJ whole genome shotgun (WGS) entry which is preliminary data.</text>
</comment>
<organism evidence="1 2">
    <name type="scientific">Pleuronectes platessa</name>
    <name type="common">European plaice</name>
    <dbReference type="NCBI Taxonomy" id="8262"/>
    <lineage>
        <taxon>Eukaryota</taxon>
        <taxon>Metazoa</taxon>
        <taxon>Chordata</taxon>
        <taxon>Craniata</taxon>
        <taxon>Vertebrata</taxon>
        <taxon>Euteleostomi</taxon>
        <taxon>Actinopterygii</taxon>
        <taxon>Neopterygii</taxon>
        <taxon>Teleostei</taxon>
        <taxon>Neoteleostei</taxon>
        <taxon>Acanthomorphata</taxon>
        <taxon>Carangaria</taxon>
        <taxon>Pleuronectiformes</taxon>
        <taxon>Pleuronectoidei</taxon>
        <taxon>Pleuronectidae</taxon>
        <taxon>Pleuronectes</taxon>
    </lineage>
</organism>
<dbReference type="AlphaFoldDB" id="A0A9N7YU51"/>
<evidence type="ECO:0000313" key="2">
    <source>
        <dbReference type="Proteomes" id="UP001153269"/>
    </source>
</evidence>
<proteinExistence type="predicted"/>
<gene>
    <name evidence="1" type="ORF">PLEPLA_LOCUS32237</name>
</gene>
<reference evidence="1" key="1">
    <citation type="submission" date="2020-03" db="EMBL/GenBank/DDBJ databases">
        <authorList>
            <person name="Weist P."/>
        </authorList>
    </citation>
    <scope>NUCLEOTIDE SEQUENCE</scope>
</reference>
<sequence>MFFVPLINNKKTLVLLQRTWGNAVHLCSGHPLSPGAPRRPLQVPRVYPPTAATPPQSTSTLICGLQEPDDGGASLLPSAMARKTDIPSSYYARMALWFAGTCS</sequence>
<accession>A0A9N7YU51</accession>